<dbReference type="RefSeq" id="WP_182503721.1">
    <property type="nucleotide sequence ID" value="NZ_JACJHX010000017.1"/>
</dbReference>
<comment type="caution">
    <text evidence="1">The sequence shown here is derived from an EMBL/GenBank/DDBJ whole genome shotgun (WGS) entry which is preliminary data.</text>
</comment>
<organism evidence="1 2">
    <name type="scientific">Peribacillus huizhouensis</name>
    <dbReference type="NCBI Taxonomy" id="1501239"/>
    <lineage>
        <taxon>Bacteria</taxon>
        <taxon>Bacillati</taxon>
        <taxon>Bacillota</taxon>
        <taxon>Bacilli</taxon>
        <taxon>Bacillales</taxon>
        <taxon>Bacillaceae</taxon>
        <taxon>Peribacillus</taxon>
    </lineage>
</organism>
<protein>
    <submittedName>
        <fullName evidence="1">Methyl-accepting chemotaxis protein</fullName>
    </submittedName>
</protein>
<gene>
    <name evidence="1" type="ORF">HNP81_004021</name>
</gene>
<sequence>MAESSNAIPTIAKDLESLLISLRNVNNVIQGVQAVTKEMSSSSEEVHASMEVVMSLATDNASRTHSVADAPDLPKEAIHSRVSTIQLLNQSSANLLAALEKVNHTYMTS</sequence>
<evidence type="ECO:0000313" key="2">
    <source>
        <dbReference type="Proteomes" id="UP000626697"/>
    </source>
</evidence>
<accession>A0ABR6CVF6</accession>
<dbReference type="SUPFAM" id="SSF58104">
    <property type="entry name" value="Methyl-accepting chemotaxis protein (MCP) signaling domain"/>
    <property type="match status" value="1"/>
</dbReference>
<name>A0ABR6CVF6_9BACI</name>
<dbReference type="EMBL" id="JACJHX010000017">
    <property type="protein sequence ID" value="MBA9028701.1"/>
    <property type="molecule type" value="Genomic_DNA"/>
</dbReference>
<dbReference type="Proteomes" id="UP000626697">
    <property type="component" value="Unassembled WGS sequence"/>
</dbReference>
<proteinExistence type="predicted"/>
<keyword evidence="2" id="KW-1185">Reference proteome</keyword>
<evidence type="ECO:0000313" key="1">
    <source>
        <dbReference type="EMBL" id="MBA9028701.1"/>
    </source>
</evidence>
<reference evidence="1 2" key="1">
    <citation type="submission" date="2020-08" db="EMBL/GenBank/DDBJ databases">
        <title>Genomic Encyclopedia of Type Strains, Phase IV (KMG-IV): sequencing the most valuable type-strain genomes for metagenomic binning, comparative biology and taxonomic classification.</title>
        <authorList>
            <person name="Goeker M."/>
        </authorList>
    </citation>
    <scope>NUCLEOTIDE SEQUENCE [LARGE SCALE GENOMIC DNA]</scope>
    <source>
        <strain evidence="1 2">DSM 105481</strain>
    </source>
</reference>